<dbReference type="InterPro" id="IPR012338">
    <property type="entry name" value="Beta-lactam/transpept-like"/>
</dbReference>
<name>A0ABR9V547_9CHRO</name>
<protein>
    <submittedName>
        <fullName evidence="3">D-alanyl-D-alanine carboxypeptidase</fullName>
    </submittedName>
</protein>
<proteinExistence type="inferred from homology"/>
<dbReference type="Proteomes" id="UP000654604">
    <property type="component" value="Unassembled WGS sequence"/>
</dbReference>
<gene>
    <name evidence="3" type="ORF">IQ215_08155</name>
</gene>
<dbReference type="PRINTS" id="PR00922">
    <property type="entry name" value="DADACBPTASE3"/>
</dbReference>
<evidence type="ECO:0000256" key="2">
    <source>
        <dbReference type="ARBA" id="ARBA00022801"/>
    </source>
</evidence>
<comment type="similarity">
    <text evidence="1">Belongs to the peptidase S13 family.</text>
</comment>
<dbReference type="GO" id="GO:0004180">
    <property type="term" value="F:carboxypeptidase activity"/>
    <property type="evidence" value="ECO:0007669"/>
    <property type="project" value="UniProtKB-KW"/>
</dbReference>
<evidence type="ECO:0000256" key="1">
    <source>
        <dbReference type="ARBA" id="ARBA00006096"/>
    </source>
</evidence>
<dbReference type="EMBL" id="JADEWC010000015">
    <property type="protein sequence ID" value="MBE9222669.1"/>
    <property type="molecule type" value="Genomic_DNA"/>
</dbReference>
<dbReference type="SUPFAM" id="SSF56601">
    <property type="entry name" value="beta-lactamase/transpeptidase-like"/>
    <property type="match status" value="1"/>
</dbReference>
<keyword evidence="3" id="KW-0121">Carboxypeptidase</keyword>
<dbReference type="InterPro" id="IPR000667">
    <property type="entry name" value="Peptidase_S13"/>
</dbReference>
<dbReference type="RefSeq" id="WP_193800824.1">
    <property type="nucleotide sequence ID" value="NZ_JADEWC010000015.1"/>
</dbReference>
<keyword evidence="2" id="KW-0378">Hydrolase</keyword>
<reference evidence="3 4" key="1">
    <citation type="submission" date="2020-10" db="EMBL/GenBank/DDBJ databases">
        <authorList>
            <person name="Castelo-Branco R."/>
            <person name="Eusebio N."/>
            <person name="Adriana R."/>
            <person name="Vieira A."/>
            <person name="Brugerolle De Fraissinette N."/>
            <person name="Rezende De Castro R."/>
            <person name="Schneider M.P."/>
            <person name="Vasconcelos V."/>
            <person name="Leao P.N."/>
        </authorList>
    </citation>
    <scope>NUCLEOTIDE SEQUENCE [LARGE SCALE GENOMIC DNA]</scope>
    <source>
        <strain evidence="3 4">LEGE 03274</strain>
    </source>
</reference>
<evidence type="ECO:0000313" key="4">
    <source>
        <dbReference type="Proteomes" id="UP000654604"/>
    </source>
</evidence>
<organism evidence="3 4">
    <name type="scientific">Cyanobacterium stanieri LEGE 03274</name>
    <dbReference type="NCBI Taxonomy" id="1828756"/>
    <lineage>
        <taxon>Bacteria</taxon>
        <taxon>Bacillati</taxon>
        <taxon>Cyanobacteriota</taxon>
        <taxon>Cyanophyceae</taxon>
        <taxon>Oscillatoriophycideae</taxon>
        <taxon>Chroococcales</taxon>
        <taxon>Geminocystaceae</taxon>
        <taxon>Cyanobacterium</taxon>
    </lineage>
</organism>
<dbReference type="Pfam" id="PF02113">
    <property type="entry name" value="Peptidase_S13"/>
    <property type="match status" value="2"/>
</dbReference>
<keyword evidence="4" id="KW-1185">Reference proteome</keyword>
<dbReference type="Gene3D" id="3.50.80.20">
    <property type="entry name" value="D-Ala-D-Ala carboxypeptidase C, peptidase S13"/>
    <property type="match status" value="1"/>
</dbReference>
<sequence>MFFGVLTILSSLFNFSPTPPQVPLIPWHEASVFQLPTQGDEKVDMIMKKYLQGLESRNISLNQQGIWMQTHWATLADNRGTIPAPAASLTKVATTLVALDKWSMDHRFLTKFYITGSINDGVLEGDLIVEAGGNPFFVWEDAITLAHEIEKLGIETVAGNLVIVGDWRMNFRENNRASGDDLRRAFDGESWNYTVETQYQTMENPPPRPKLVIQGKNIFLDGLLAQSRLLYTHSSQSLTEILKAMNIYSNNFIAEHLAQQMGGGEKLGAIASKLSNVPPAEIQLINGSGLGVDNRISPRAACRMLIAIEQKIKPHNLTIADLFPVSGIDEGTIQDRKIPHGIAVKTGSLAVVSALSGAIDTEERETVYFAIINYANGLDDLRNRQDELLIDLSHHWQIKPILPHSAH</sequence>
<dbReference type="PANTHER" id="PTHR30023">
    <property type="entry name" value="D-ALANYL-D-ALANINE CARBOXYPEPTIDASE"/>
    <property type="match status" value="1"/>
</dbReference>
<dbReference type="Gene3D" id="3.40.710.10">
    <property type="entry name" value="DD-peptidase/beta-lactamase superfamily"/>
    <property type="match status" value="1"/>
</dbReference>
<comment type="caution">
    <text evidence="3">The sequence shown here is derived from an EMBL/GenBank/DDBJ whole genome shotgun (WGS) entry which is preliminary data.</text>
</comment>
<dbReference type="PANTHER" id="PTHR30023:SF0">
    <property type="entry name" value="PENICILLIN-SENSITIVE CARBOXYPEPTIDASE A"/>
    <property type="match status" value="1"/>
</dbReference>
<accession>A0ABR9V547</accession>
<keyword evidence="3" id="KW-0645">Protease</keyword>
<evidence type="ECO:0000313" key="3">
    <source>
        <dbReference type="EMBL" id="MBE9222669.1"/>
    </source>
</evidence>